<dbReference type="EMBL" id="CYKH01000453">
    <property type="protein sequence ID" value="CUF93764.1"/>
    <property type="molecule type" value="Genomic_DNA"/>
</dbReference>
<proteinExistence type="predicted"/>
<organism evidence="1 2">
    <name type="scientific">Bodo saltans</name>
    <name type="common">Flagellated protozoan</name>
    <dbReference type="NCBI Taxonomy" id="75058"/>
    <lineage>
        <taxon>Eukaryota</taxon>
        <taxon>Discoba</taxon>
        <taxon>Euglenozoa</taxon>
        <taxon>Kinetoplastea</taxon>
        <taxon>Metakinetoplastina</taxon>
        <taxon>Eubodonida</taxon>
        <taxon>Bodonidae</taxon>
        <taxon>Bodo</taxon>
    </lineage>
</organism>
<evidence type="ECO:0000313" key="2">
    <source>
        <dbReference type="Proteomes" id="UP000051952"/>
    </source>
</evidence>
<evidence type="ECO:0000313" key="1">
    <source>
        <dbReference type="EMBL" id="CUF93764.1"/>
    </source>
</evidence>
<protein>
    <submittedName>
        <fullName evidence="1">Uncharacterized protein</fullName>
    </submittedName>
</protein>
<reference evidence="2" key="1">
    <citation type="submission" date="2015-09" db="EMBL/GenBank/DDBJ databases">
        <authorList>
            <consortium name="Pathogen Informatics"/>
        </authorList>
    </citation>
    <scope>NUCLEOTIDE SEQUENCE [LARGE SCALE GENOMIC DNA]</scope>
    <source>
        <strain evidence="2">Lake Konstanz</strain>
    </source>
</reference>
<gene>
    <name evidence="1" type="ORF">BSAL_67530</name>
</gene>
<accession>A0A0S4IU41</accession>
<dbReference type="AlphaFoldDB" id="A0A0S4IU41"/>
<sequence length="50" mass="5880">MANEHDTDHILCESEMNDVDHMIMKGEDQREKVSLIEIHRSKTLSCSFFK</sequence>
<dbReference type="VEuPathDB" id="TriTrypDB:BSAL_67530"/>
<dbReference type="Proteomes" id="UP000051952">
    <property type="component" value="Unassembled WGS sequence"/>
</dbReference>
<keyword evidence="2" id="KW-1185">Reference proteome</keyword>
<name>A0A0S4IU41_BODSA</name>